<dbReference type="AlphaFoldDB" id="A0A9E7F5V0"/>
<organism evidence="2 3">
    <name type="scientific">Musa troglodytarum</name>
    <name type="common">fe'i banana</name>
    <dbReference type="NCBI Taxonomy" id="320322"/>
    <lineage>
        <taxon>Eukaryota</taxon>
        <taxon>Viridiplantae</taxon>
        <taxon>Streptophyta</taxon>
        <taxon>Embryophyta</taxon>
        <taxon>Tracheophyta</taxon>
        <taxon>Spermatophyta</taxon>
        <taxon>Magnoliopsida</taxon>
        <taxon>Liliopsida</taxon>
        <taxon>Zingiberales</taxon>
        <taxon>Musaceae</taxon>
        <taxon>Musa</taxon>
    </lineage>
</organism>
<evidence type="ECO:0000313" key="2">
    <source>
        <dbReference type="EMBL" id="URD89180.1"/>
    </source>
</evidence>
<protein>
    <submittedName>
        <fullName evidence="2">Uncharacterized protein</fullName>
    </submittedName>
</protein>
<gene>
    <name evidence="2" type="ORF">MUK42_27921</name>
</gene>
<name>A0A9E7F5V0_9LILI</name>
<reference evidence="2" key="1">
    <citation type="submission" date="2022-05" db="EMBL/GenBank/DDBJ databases">
        <title>The Musa troglodytarum L. genome provides insights into the mechanism of non-climacteric behaviour and enrichment of carotenoids.</title>
        <authorList>
            <person name="Wang J."/>
        </authorList>
    </citation>
    <scope>NUCLEOTIDE SEQUENCE</scope>
    <source>
        <tissue evidence="2">Leaf</tissue>
    </source>
</reference>
<keyword evidence="3" id="KW-1185">Reference proteome</keyword>
<dbReference type="Proteomes" id="UP001055439">
    <property type="component" value="Chromosome 2"/>
</dbReference>
<dbReference type="EMBL" id="CP097504">
    <property type="protein sequence ID" value="URD89180.1"/>
    <property type="molecule type" value="Genomic_DNA"/>
</dbReference>
<accession>A0A9E7F5V0</accession>
<dbReference type="OrthoDB" id="1917735at2759"/>
<feature type="region of interest" description="Disordered" evidence="1">
    <location>
        <begin position="1"/>
        <end position="42"/>
    </location>
</feature>
<evidence type="ECO:0000313" key="3">
    <source>
        <dbReference type="Proteomes" id="UP001055439"/>
    </source>
</evidence>
<sequence>MTRRRRTTEPLHTNGWRRRWPGARSRPPPSVKAPGERSRAEI</sequence>
<proteinExistence type="predicted"/>
<evidence type="ECO:0000256" key="1">
    <source>
        <dbReference type="SAM" id="MobiDB-lite"/>
    </source>
</evidence>